<evidence type="ECO:0000313" key="2">
    <source>
        <dbReference type="Proteomes" id="UP000054007"/>
    </source>
</evidence>
<proteinExistence type="predicted"/>
<dbReference type="EMBL" id="KN880619">
    <property type="protein sequence ID" value="KIY64785.1"/>
    <property type="molecule type" value="Genomic_DNA"/>
</dbReference>
<sequence>TTALILNQPHSNYQCNSSLLPSSSRLRPLHLLCLTLTSSSASADAPGSLTILDALLTGSTVAPTVLVPLASAASLLRALNCAILISRLHLVFVCGCTISIAVH</sequence>
<organism evidence="1 2">
    <name type="scientific">Cylindrobasidium torrendii FP15055 ss-10</name>
    <dbReference type="NCBI Taxonomy" id="1314674"/>
    <lineage>
        <taxon>Eukaryota</taxon>
        <taxon>Fungi</taxon>
        <taxon>Dikarya</taxon>
        <taxon>Basidiomycota</taxon>
        <taxon>Agaricomycotina</taxon>
        <taxon>Agaricomycetes</taxon>
        <taxon>Agaricomycetidae</taxon>
        <taxon>Agaricales</taxon>
        <taxon>Marasmiineae</taxon>
        <taxon>Physalacriaceae</taxon>
        <taxon>Cylindrobasidium</taxon>
    </lineage>
</organism>
<accession>A0A0D7B3L8</accession>
<protein>
    <submittedName>
        <fullName evidence="1">Uncharacterized protein</fullName>
    </submittedName>
</protein>
<dbReference type="AlphaFoldDB" id="A0A0D7B3L8"/>
<evidence type="ECO:0000313" key="1">
    <source>
        <dbReference type="EMBL" id="KIY64785.1"/>
    </source>
</evidence>
<dbReference type="Proteomes" id="UP000054007">
    <property type="component" value="Unassembled WGS sequence"/>
</dbReference>
<feature type="non-terminal residue" evidence="1">
    <location>
        <position position="1"/>
    </location>
</feature>
<keyword evidence="2" id="KW-1185">Reference proteome</keyword>
<name>A0A0D7B3L8_9AGAR</name>
<reference evidence="1 2" key="1">
    <citation type="journal article" date="2015" name="Fungal Genet. Biol.">
        <title>Evolution of novel wood decay mechanisms in Agaricales revealed by the genome sequences of Fistulina hepatica and Cylindrobasidium torrendii.</title>
        <authorList>
            <person name="Floudas D."/>
            <person name="Held B.W."/>
            <person name="Riley R."/>
            <person name="Nagy L.G."/>
            <person name="Koehler G."/>
            <person name="Ransdell A.S."/>
            <person name="Younus H."/>
            <person name="Chow J."/>
            <person name="Chiniquy J."/>
            <person name="Lipzen A."/>
            <person name="Tritt A."/>
            <person name="Sun H."/>
            <person name="Haridas S."/>
            <person name="LaButti K."/>
            <person name="Ohm R.A."/>
            <person name="Kues U."/>
            <person name="Blanchette R.A."/>
            <person name="Grigoriev I.V."/>
            <person name="Minto R.E."/>
            <person name="Hibbett D.S."/>
        </authorList>
    </citation>
    <scope>NUCLEOTIDE SEQUENCE [LARGE SCALE GENOMIC DNA]</scope>
    <source>
        <strain evidence="1 2">FP15055 ss-10</strain>
    </source>
</reference>
<gene>
    <name evidence="1" type="ORF">CYLTODRAFT_492850</name>
</gene>